<feature type="compositionally biased region" description="Low complexity" evidence="1">
    <location>
        <begin position="454"/>
        <end position="472"/>
    </location>
</feature>
<evidence type="ECO:0000256" key="2">
    <source>
        <dbReference type="SAM" id="Phobius"/>
    </source>
</evidence>
<dbReference type="Proteomes" id="UP001607302">
    <property type="component" value="Unassembled WGS sequence"/>
</dbReference>
<gene>
    <name evidence="3" type="ORF">V1478_005427</name>
</gene>
<accession>A0ABD2BE46</accession>
<protein>
    <submittedName>
        <fullName evidence="3">Peptidyl-prolyl cis-trans isomerase CYP95-like</fullName>
    </submittedName>
</protein>
<feature type="transmembrane region" description="Helical" evidence="2">
    <location>
        <begin position="549"/>
        <end position="570"/>
    </location>
</feature>
<dbReference type="EMBL" id="JAUDFV010000110">
    <property type="protein sequence ID" value="KAL2731014.1"/>
    <property type="molecule type" value="Genomic_DNA"/>
</dbReference>
<feature type="transmembrane region" description="Helical" evidence="2">
    <location>
        <begin position="670"/>
        <end position="691"/>
    </location>
</feature>
<comment type="caution">
    <text evidence="3">The sequence shown here is derived from an EMBL/GenBank/DDBJ whole genome shotgun (WGS) entry which is preliminary data.</text>
</comment>
<name>A0ABD2BE46_VESSQ</name>
<dbReference type="AlphaFoldDB" id="A0ABD2BE46"/>
<keyword evidence="2" id="KW-0812">Transmembrane</keyword>
<keyword evidence="4" id="KW-1185">Reference proteome</keyword>
<keyword evidence="2" id="KW-1133">Transmembrane helix</keyword>
<feature type="region of interest" description="Disordered" evidence="1">
    <location>
        <begin position="434"/>
        <end position="479"/>
    </location>
</feature>
<feature type="region of interest" description="Disordered" evidence="1">
    <location>
        <begin position="100"/>
        <end position="241"/>
    </location>
</feature>
<dbReference type="InterPro" id="IPR040350">
    <property type="entry name" value="TMEM272"/>
</dbReference>
<dbReference type="PANTHER" id="PTHR33444:SF7">
    <property type="entry name" value="TRANSMEMBRANE PROTEIN 272"/>
    <property type="match status" value="1"/>
</dbReference>
<dbReference type="PANTHER" id="PTHR33444">
    <property type="entry name" value="SI:DKEY-19B23.12-RELATED"/>
    <property type="match status" value="1"/>
</dbReference>
<sequence length="710" mass="81150">MSQRNASLRRQKTITVFPCPYQSGNSSDMDNELQASVDMEQPDILPQVHRHGRRERHTSPRGSVVPNITVDIENDLPKERTGRRMLPDLSYVESCNNLTAKIPRSPRRSITPEDYHRSPHKSATPEDYHRSPHKSATPEDYHRSPHKSATLGDYHRSPHKSVTLEDYYGSPHKSPHKSITPEGYQRSPHKSITPEGYHRSPHKSVTPDSARSPRHSLVPARNNLPPDAPHSSRHSLNPEIVYNRSPRNSLVPRYYPKGPFDNYSLPCSPRYSLKPESSKSPRESVVNLEYECSPRKSIRPEIMEFEPTTTIEVDRSSQESLNSEYMGHSLQSSMGPELNRYSRGSITPDYSQGESICLEERRNPHRSVIVVKNENGSPCGSIVVNDCEMHTRDIFKYDEEAAVRERRIWENRRRGNFRGRRSRKMINLKRHDLKKTSDVQGTTRSHSAPAYLPSTSCSRAGRSRSRSGCSRGKISQVGAKRPVTTVSRISDGGRVRNEIYQIDDDSSDSVNFGMATYGSVLFQLKGAHQEARGTCDFVFRSLKIFSKTILFVMCLFILFTMSILMFILGLQFMKDCPREPHIPLYLIVGGTLGTVRTFWSLYVQLRSKRPRIVNGPQNRSYMSISQLTSITLTCFLIIWFALGNYWIINIGWPDYTPLLYDPDQWCHRTIYVYSLIHLGIVYSMIIIIFIISLGLASCRIFDCPWPESAK</sequence>
<feature type="compositionally biased region" description="Basic and acidic residues" evidence="1">
    <location>
        <begin position="110"/>
        <end position="143"/>
    </location>
</feature>
<organism evidence="3 4">
    <name type="scientific">Vespula squamosa</name>
    <name type="common">Southern yellow jacket</name>
    <name type="synonym">Wasp</name>
    <dbReference type="NCBI Taxonomy" id="30214"/>
    <lineage>
        <taxon>Eukaryota</taxon>
        <taxon>Metazoa</taxon>
        <taxon>Ecdysozoa</taxon>
        <taxon>Arthropoda</taxon>
        <taxon>Hexapoda</taxon>
        <taxon>Insecta</taxon>
        <taxon>Pterygota</taxon>
        <taxon>Neoptera</taxon>
        <taxon>Endopterygota</taxon>
        <taxon>Hymenoptera</taxon>
        <taxon>Apocrita</taxon>
        <taxon>Aculeata</taxon>
        <taxon>Vespoidea</taxon>
        <taxon>Vespidae</taxon>
        <taxon>Vespinae</taxon>
        <taxon>Vespula</taxon>
    </lineage>
</organism>
<keyword evidence="2" id="KW-0472">Membrane</keyword>
<reference evidence="3 4" key="1">
    <citation type="journal article" date="2024" name="Ann. Entomol. Soc. Am.">
        <title>Genomic analyses of the southern and eastern yellowjacket wasps (Hymenoptera: Vespidae) reveal evolutionary signatures of social life.</title>
        <authorList>
            <person name="Catto M.A."/>
            <person name="Caine P.B."/>
            <person name="Orr S.E."/>
            <person name="Hunt B.G."/>
            <person name="Goodisman M.A.D."/>
        </authorList>
    </citation>
    <scope>NUCLEOTIDE SEQUENCE [LARGE SCALE GENOMIC DNA]</scope>
    <source>
        <strain evidence="3">233</strain>
        <tissue evidence="3">Head and thorax</tissue>
    </source>
</reference>
<evidence type="ECO:0000313" key="4">
    <source>
        <dbReference type="Proteomes" id="UP001607302"/>
    </source>
</evidence>
<evidence type="ECO:0000313" key="3">
    <source>
        <dbReference type="EMBL" id="KAL2731014.1"/>
    </source>
</evidence>
<feature type="transmembrane region" description="Helical" evidence="2">
    <location>
        <begin position="582"/>
        <end position="603"/>
    </location>
</feature>
<proteinExistence type="predicted"/>
<evidence type="ECO:0000256" key="1">
    <source>
        <dbReference type="SAM" id="MobiDB-lite"/>
    </source>
</evidence>
<feature type="transmembrane region" description="Helical" evidence="2">
    <location>
        <begin position="624"/>
        <end position="648"/>
    </location>
</feature>